<reference evidence="1" key="1">
    <citation type="journal article" date="2020" name="mSystems">
        <title>Genome- and Community-Level Interaction Insights into Carbon Utilization and Element Cycling Functions of Hydrothermarchaeota in Hydrothermal Sediment.</title>
        <authorList>
            <person name="Zhou Z."/>
            <person name="Liu Y."/>
            <person name="Xu W."/>
            <person name="Pan J."/>
            <person name="Luo Z.H."/>
            <person name="Li M."/>
        </authorList>
    </citation>
    <scope>NUCLEOTIDE SEQUENCE [LARGE SCALE GENOMIC DNA]</scope>
    <source>
        <strain evidence="1">SpSt-1074</strain>
    </source>
</reference>
<sequence length="109" mass="12399">MEIDVEEFKKRFPALYRELAGKTSSLGVGGVRTSSAEAEKEASARNPTVIDYLRRCDTDEQGREVVEYLVSRGELSRDYAETLLSQLKEKGIRSFGSRKELGHYFREGF</sequence>
<comment type="caution">
    <text evidence="1">The sequence shown here is derived from an EMBL/GenBank/DDBJ whole genome shotgun (WGS) entry which is preliminary data.</text>
</comment>
<dbReference type="EMBL" id="DRXH01000041">
    <property type="protein sequence ID" value="HHM43880.1"/>
    <property type="molecule type" value="Genomic_DNA"/>
</dbReference>
<evidence type="ECO:0000313" key="1">
    <source>
        <dbReference type="EMBL" id="HHM43880.1"/>
    </source>
</evidence>
<proteinExistence type="predicted"/>
<gene>
    <name evidence="1" type="ORF">ENM31_01095</name>
</gene>
<dbReference type="Pfam" id="PF09868">
    <property type="entry name" value="DUF2095"/>
    <property type="match status" value="1"/>
</dbReference>
<dbReference type="InterPro" id="IPR018662">
    <property type="entry name" value="DUF2095"/>
</dbReference>
<organism evidence="1">
    <name type="scientific">Caldiarchaeum subterraneum</name>
    <dbReference type="NCBI Taxonomy" id="311458"/>
    <lineage>
        <taxon>Archaea</taxon>
        <taxon>Nitrososphaerota</taxon>
        <taxon>Candidatus Caldarchaeales</taxon>
        <taxon>Candidatus Caldarchaeaceae</taxon>
        <taxon>Candidatus Caldarchaeum</taxon>
    </lineage>
</organism>
<dbReference type="AlphaFoldDB" id="A0A7J3VS66"/>
<name>A0A7J3VS66_CALS0</name>
<accession>A0A7J3VS66</accession>
<protein>
    <submittedName>
        <fullName evidence="1">DUF2095 domain-containing protein</fullName>
    </submittedName>
</protein>